<organism evidence="3 4">
    <name type="scientific">Helicobacter aurati</name>
    <dbReference type="NCBI Taxonomy" id="137778"/>
    <lineage>
        <taxon>Bacteria</taxon>
        <taxon>Pseudomonadati</taxon>
        <taxon>Campylobacterota</taxon>
        <taxon>Epsilonproteobacteria</taxon>
        <taxon>Campylobacterales</taxon>
        <taxon>Helicobacteraceae</taxon>
        <taxon>Helicobacter</taxon>
    </lineage>
</organism>
<dbReference type="EMBL" id="NXLW01000001">
    <property type="protein sequence ID" value="RDU73781.1"/>
    <property type="molecule type" value="Genomic_DNA"/>
</dbReference>
<name>A0A3D8JA49_9HELI</name>
<keyword evidence="4" id="KW-1185">Reference proteome</keyword>
<proteinExistence type="inferred from homology"/>
<dbReference type="Gene3D" id="3.40.50.620">
    <property type="entry name" value="HUPs"/>
    <property type="match status" value="1"/>
</dbReference>
<dbReference type="RefSeq" id="WP_104762615.1">
    <property type="nucleotide sequence ID" value="NZ_FZPM01000005.1"/>
</dbReference>
<reference evidence="3 4" key="1">
    <citation type="submission" date="2018-04" db="EMBL/GenBank/DDBJ databases">
        <title>Novel Campyloabacter and Helicobacter Species and Strains.</title>
        <authorList>
            <person name="Mannion A.J."/>
            <person name="Shen Z."/>
            <person name="Fox J.G."/>
        </authorList>
    </citation>
    <scope>NUCLEOTIDE SEQUENCE [LARGE SCALE GENOMIC DNA]</scope>
    <source>
        <strain evidence="3 4">MIT 97-5075</strain>
    </source>
</reference>
<dbReference type="CDD" id="cd00293">
    <property type="entry name" value="USP-like"/>
    <property type="match status" value="1"/>
</dbReference>
<dbReference type="InterPro" id="IPR014729">
    <property type="entry name" value="Rossmann-like_a/b/a_fold"/>
</dbReference>
<accession>A0A3D8JA49</accession>
<feature type="domain" description="UspA" evidence="2">
    <location>
        <begin position="6"/>
        <end position="141"/>
    </location>
</feature>
<dbReference type="PANTHER" id="PTHR46268">
    <property type="entry name" value="STRESS RESPONSE PROTEIN NHAX"/>
    <property type="match status" value="1"/>
</dbReference>
<comment type="similarity">
    <text evidence="1">Belongs to the universal stress protein A family.</text>
</comment>
<evidence type="ECO:0000259" key="2">
    <source>
        <dbReference type="Pfam" id="PF00582"/>
    </source>
</evidence>
<dbReference type="SUPFAM" id="SSF52402">
    <property type="entry name" value="Adenine nucleotide alpha hydrolases-like"/>
    <property type="match status" value="1"/>
</dbReference>
<dbReference type="InterPro" id="IPR006016">
    <property type="entry name" value="UspA"/>
</dbReference>
<gene>
    <name evidence="3" type="ORF">CQA66_00935</name>
</gene>
<dbReference type="Proteomes" id="UP000256424">
    <property type="component" value="Unassembled WGS sequence"/>
</dbReference>
<dbReference type="PANTHER" id="PTHR46268:SF15">
    <property type="entry name" value="UNIVERSAL STRESS PROTEIN HP_0031"/>
    <property type="match status" value="1"/>
</dbReference>
<dbReference type="OrthoDB" id="5327751at2"/>
<dbReference type="Pfam" id="PF00582">
    <property type="entry name" value="Usp"/>
    <property type="match status" value="1"/>
</dbReference>
<dbReference type="AlphaFoldDB" id="A0A3D8JA49"/>
<protein>
    <submittedName>
        <fullName evidence="3">Universal stress protein</fullName>
    </submittedName>
</protein>
<evidence type="ECO:0000313" key="3">
    <source>
        <dbReference type="EMBL" id="RDU73781.1"/>
    </source>
</evidence>
<sequence length="141" mass="15644">MADAIKILFGVSDTEECRKAIPTIIKLFARRSEIELTLLHVIPETIVLAESGIVDYASLEHLKQEESNEILNKFASIFNNEGIICKKILRNGNPIDVVLEIANEFDLLVIGASESSLLLRIFNSHQNSFINSSPIPVLVAK</sequence>
<evidence type="ECO:0000256" key="1">
    <source>
        <dbReference type="ARBA" id="ARBA00008791"/>
    </source>
</evidence>
<evidence type="ECO:0000313" key="4">
    <source>
        <dbReference type="Proteomes" id="UP000256424"/>
    </source>
</evidence>
<comment type="caution">
    <text evidence="3">The sequence shown here is derived from an EMBL/GenBank/DDBJ whole genome shotgun (WGS) entry which is preliminary data.</text>
</comment>